<comment type="similarity">
    <text evidence="2">Belongs to the peptidase M20A family. ArgE subfamily.</text>
</comment>
<evidence type="ECO:0000256" key="1">
    <source>
        <dbReference type="ARBA" id="ARBA00001947"/>
    </source>
</evidence>
<dbReference type="InterPro" id="IPR001261">
    <property type="entry name" value="ArgE/DapE_CS"/>
</dbReference>
<keyword evidence="9" id="KW-0170">Cobalt</keyword>
<dbReference type="GO" id="GO:0006526">
    <property type="term" value="P:L-arginine biosynthetic process"/>
    <property type="evidence" value="ECO:0007669"/>
    <property type="project" value="UniProtKB-KW"/>
</dbReference>
<dbReference type="InterPro" id="IPR002933">
    <property type="entry name" value="Peptidase_M20"/>
</dbReference>
<dbReference type="GO" id="GO:0046872">
    <property type="term" value="F:metal ion binding"/>
    <property type="evidence" value="ECO:0007669"/>
    <property type="project" value="UniProtKB-KW"/>
</dbReference>
<evidence type="ECO:0000256" key="2">
    <source>
        <dbReference type="ARBA" id="ARBA00005691"/>
    </source>
</evidence>
<dbReference type="EMBL" id="SLXO01000003">
    <property type="protein sequence ID" value="TCP36140.1"/>
    <property type="molecule type" value="Genomic_DNA"/>
</dbReference>
<evidence type="ECO:0000256" key="6">
    <source>
        <dbReference type="ARBA" id="ARBA00022723"/>
    </source>
</evidence>
<dbReference type="GO" id="GO:0008777">
    <property type="term" value="F:acetylornithine deacetylase activity"/>
    <property type="evidence" value="ECO:0007669"/>
    <property type="project" value="TreeGrafter"/>
</dbReference>
<evidence type="ECO:0000256" key="7">
    <source>
        <dbReference type="ARBA" id="ARBA00022801"/>
    </source>
</evidence>
<evidence type="ECO:0000256" key="8">
    <source>
        <dbReference type="ARBA" id="ARBA00022833"/>
    </source>
</evidence>
<dbReference type="Pfam" id="PF01546">
    <property type="entry name" value="Peptidase_M20"/>
    <property type="match status" value="1"/>
</dbReference>
<evidence type="ECO:0000256" key="3">
    <source>
        <dbReference type="ARBA" id="ARBA00022490"/>
    </source>
</evidence>
<name>A0A4R2PKQ8_RHOSA</name>
<keyword evidence="6" id="KW-0479">Metal-binding</keyword>
<dbReference type="SUPFAM" id="SSF53187">
    <property type="entry name" value="Zn-dependent exopeptidases"/>
    <property type="match status" value="1"/>
</dbReference>
<evidence type="ECO:0000313" key="11">
    <source>
        <dbReference type="EMBL" id="TCP36140.1"/>
    </source>
</evidence>
<dbReference type="Gene3D" id="3.30.70.360">
    <property type="match status" value="1"/>
</dbReference>
<organism evidence="11 12">
    <name type="scientific">Rhodothalassium salexigens DSM 2132</name>
    <dbReference type="NCBI Taxonomy" id="1188247"/>
    <lineage>
        <taxon>Bacteria</taxon>
        <taxon>Pseudomonadati</taxon>
        <taxon>Pseudomonadota</taxon>
        <taxon>Alphaproteobacteria</taxon>
        <taxon>Rhodothalassiales</taxon>
        <taxon>Rhodothalassiaceae</taxon>
        <taxon>Rhodothalassium</taxon>
    </lineage>
</organism>
<dbReference type="PROSITE" id="PS00758">
    <property type="entry name" value="ARGE_DAPE_CPG2_1"/>
    <property type="match status" value="1"/>
</dbReference>
<evidence type="ECO:0000313" key="12">
    <source>
        <dbReference type="Proteomes" id="UP000295399"/>
    </source>
</evidence>
<dbReference type="PROSITE" id="PS00759">
    <property type="entry name" value="ARGE_DAPE_CPG2_2"/>
    <property type="match status" value="1"/>
</dbReference>
<comment type="caution">
    <text evidence="11">The sequence shown here is derived from an EMBL/GenBank/DDBJ whole genome shotgun (WGS) entry which is preliminary data.</text>
</comment>
<dbReference type="Gene3D" id="3.40.630.10">
    <property type="entry name" value="Zn peptidases"/>
    <property type="match status" value="1"/>
</dbReference>
<keyword evidence="8" id="KW-0862">Zinc</keyword>
<dbReference type="OrthoDB" id="9809784at2"/>
<evidence type="ECO:0000256" key="4">
    <source>
        <dbReference type="ARBA" id="ARBA00022571"/>
    </source>
</evidence>
<reference evidence="11 12" key="1">
    <citation type="submission" date="2019-03" db="EMBL/GenBank/DDBJ databases">
        <title>Genomic Encyclopedia of Type Strains, Phase IV (KMG-IV): sequencing the most valuable type-strain genomes for metagenomic binning, comparative biology and taxonomic classification.</title>
        <authorList>
            <person name="Goeker M."/>
        </authorList>
    </citation>
    <scope>NUCLEOTIDE SEQUENCE [LARGE SCALE GENOMIC DNA]</scope>
    <source>
        <strain evidence="11 12">DSM 2132</strain>
    </source>
</reference>
<dbReference type="NCBIfam" id="TIGR01892">
    <property type="entry name" value="AcOrn-deacetyl"/>
    <property type="match status" value="1"/>
</dbReference>
<dbReference type="AlphaFoldDB" id="A0A4R2PKQ8"/>
<dbReference type="InterPro" id="IPR011650">
    <property type="entry name" value="Peptidase_M20_dimer"/>
</dbReference>
<keyword evidence="7" id="KW-0378">Hydrolase</keyword>
<dbReference type="InParanoid" id="A0A4R2PKQ8"/>
<feature type="domain" description="Peptidase M20 dimerisation" evidence="10">
    <location>
        <begin position="177"/>
        <end position="286"/>
    </location>
</feature>
<dbReference type="RefSeq" id="WP_132707712.1">
    <property type="nucleotide sequence ID" value="NZ_JACIGF010000003.1"/>
</dbReference>
<dbReference type="CDD" id="cd03894">
    <property type="entry name" value="M20_ArgE"/>
    <property type="match status" value="1"/>
</dbReference>
<sequence length="390" mass="40678">MPSQHALDLIATLIAFPTVSRDGNAELIDFLDDHLRRAGAEVALFRHAHEPKANLLATIRPRDPVAAGRPGVLLSGHTDVVPVDGQPWTADPFTARVADGRLYGRGACDMKGFLGLVLARVPQMVAADLTRPLHLAFSYDEEVGCAGVRSLVDHLAGLATPPALCIVGEPTEMTAVTGHKGIRVVRTEITGRAGHSSAPAAGANAAVAAGRFAAFLDDLARDLAAAPPAPGFEPPHSTLNVGRIDAGSAVNIIADHATVLWEYRSVPGADADAPLAAAQAFAETDLLPGLRATAPEAAIAFAVEADAPALSELDHSPATELVLRLLGANHTQAVSFATEAGLFQHRAGIPSVVCGPGSIAQAHKADEYVRLDQLDACDRFLTRLIDELTA</sequence>
<protein>
    <submittedName>
        <fullName evidence="11">Acetylornithine deacetylase</fullName>
    </submittedName>
</protein>
<dbReference type="PANTHER" id="PTHR43808">
    <property type="entry name" value="ACETYLORNITHINE DEACETYLASE"/>
    <property type="match status" value="1"/>
</dbReference>
<evidence type="ECO:0000256" key="9">
    <source>
        <dbReference type="ARBA" id="ARBA00023285"/>
    </source>
</evidence>
<dbReference type="InterPro" id="IPR036264">
    <property type="entry name" value="Bact_exopeptidase_dim_dom"/>
</dbReference>
<dbReference type="Pfam" id="PF07687">
    <property type="entry name" value="M20_dimer"/>
    <property type="match status" value="1"/>
</dbReference>
<keyword evidence="4" id="KW-0055">Arginine biosynthesis</keyword>
<accession>A0A4R2PKQ8</accession>
<evidence type="ECO:0000256" key="5">
    <source>
        <dbReference type="ARBA" id="ARBA00022605"/>
    </source>
</evidence>
<gene>
    <name evidence="11" type="ORF">EV659_10327</name>
</gene>
<keyword evidence="3" id="KW-0963">Cytoplasm</keyword>
<dbReference type="FunCoup" id="A0A4R2PKQ8">
    <property type="interactions" value="261"/>
</dbReference>
<keyword evidence="12" id="KW-1185">Reference proteome</keyword>
<proteinExistence type="inferred from homology"/>
<dbReference type="Proteomes" id="UP000295399">
    <property type="component" value="Unassembled WGS sequence"/>
</dbReference>
<dbReference type="InterPro" id="IPR050072">
    <property type="entry name" value="Peptidase_M20A"/>
</dbReference>
<dbReference type="PANTHER" id="PTHR43808:SF31">
    <property type="entry name" value="N-ACETYL-L-CITRULLINE DEACETYLASE"/>
    <property type="match status" value="1"/>
</dbReference>
<comment type="cofactor">
    <cofactor evidence="1">
        <name>Zn(2+)</name>
        <dbReference type="ChEBI" id="CHEBI:29105"/>
    </cofactor>
</comment>
<keyword evidence="5" id="KW-0028">Amino-acid biosynthesis</keyword>
<evidence type="ECO:0000259" key="10">
    <source>
        <dbReference type="Pfam" id="PF07687"/>
    </source>
</evidence>
<dbReference type="SUPFAM" id="SSF55031">
    <property type="entry name" value="Bacterial exopeptidase dimerisation domain"/>
    <property type="match status" value="1"/>
</dbReference>
<dbReference type="InterPro" id="IPR010169">
    <property type="entry name" value="AcOrn-deacetyl"/>
</dbReference>
<dbReference type="NCBIfam" id="NF005710">
    <property type="entry name" value="PRK07522.1"/>
    <property type="match status" value="1"/>
</dbReference>